<dbReference type="Proteomes" id="UP000184444">
    <property type="component" value="Unassembled WGS sequence"/>
</dbReference>
<evidence type="ECO:0000256" key="6">
    <source>
        <dbReference type="SAM" id="Phobius"/>
    </source>
</evidence>
<evidence type="ECO:0000256" key="2">
    <source>
        <dbReference type="ARBA" id="ARBA00009853"/>
    </source>
</evidence>
<dbReference type="EMBL" id="FRCK01000010">
    <property type="protein sequence ID" value="SHM47251.1"/>
    <property type="molecule type" value="Genomic_DNA"/>
</dbReference>
<reference evidence="9" key="1">
    <citation type="submission" date="2016-11" db="EMBL/GenBank/DDBJ databases">
        <authorList>
            <person name="Varghese N."/>
            <person name="Submissions S."/>
        </authorList>
    </citation>
    <scope>NUCLEOTIDE SEQUENCE [LARGE SCALE GENOMIC DNA]</scope>
    <source>
        <strain evidence="9">DSM 6637</strain>
    </source>
</reference>
<dbReference type="STRING" id="53463.SAMN05444389_11071"/>
<keyword evidence="4 6" id="KW-1133">Transmembrane helix</keyword>
<dbReference type="RefSeq" id="WP_073067984.1">
    <property type="nucleotide sequence ID" value="NZ_FRCK01000010.1"/>
</dbReference>
<feature type="domain" description="EamA" evidence="7">
    <location>
        <begin position="6"/>
        <end position="139"/>
    </location>
</feature>
<evidence type="ECO:0000313" key="9">
    <source>
        <dbReference type="Proteomes" id="UP000184444"/>
    </source>
</evidence>
<keyword evidence="3 6" id="KW-0812">Transmembrane</keyword>
<feature type="domain" description="EamA" evidence="7">
    <location>
        <begin position="156"/>
        <end position="286"/>
    </location>
</feature>
<dbReference type="OrthoDB" id="8478503at2"/>
<dbReference type="SUPFAM" id="SSF103481">
    <property type="entry name" value="Multidrug resistance efflux transporter EmrE"/>
    <property type="match status" value="2"/>
</dbReference>
<dbReference type="Pfam" id="PF00892">
    <property type="entry name" value="EamA"/>
    <property type="match status" value="2"/>
</dbReference>
<feature type="transmembrane region" description="Helical" evidence="6">
    <location>
        <begin position="38"/>
        <end position="55"/>
    </location>
</feature>
<comment type="similarity">
    <text evidence="2">Belongs to the drug/metabolite transporter (DMT) superfamily. 10 TMS drug/metabolite exporter (DME) (TC 2.A.7.3) family.</text>
</comment>
<proteinExistence type="inferred from homology"/>
<dbReference type="PANTHER" id="PTHR22911">
    <property type="entry name" value="ACYL-MALONYL CONDENSING ENZYME-RELATED"/>
    <property type="match status" value="1"/>
</dbReference>
<dbReference type="AlphaFoldDB" id="A0A1M7J2P4"/>
<feature type="transmembrane region" description="Helical" evidence="6">
    <location>
        <begin position="100"/>
        <end position="116"/>
    </location>
</feature>
<sequence length="304" mass="31637">MRNPTTGILLKLGSVALFTAMAAILKGTAAAVPAGEQMFFRSLFGLPVILVWLALRGELATGLHTANPMSHAYRGIVGSISMGCTFAGLGLLPFPEATALGYAMPLMIVIFAAMFLNERVGVFRLSMVALGLAGVLIVLSPRLSVGVGDVSASQSLGAVLALTGASFGALAQIFISRMVLTEKPSAVVFWFLATSTVLSLVTLPFGWRVPDAGTAALLIAAGVMGGAAQIMLTSSYRFADASLVAPFDYASMLLAMAIGWFVFAEPTSGRMLAGAAVIIAAGVAIILRERQLGINRARRAETPR</sequence>
<dbReference type="InterPro" id="IPR000620">
    <property type="entry name" value="EamA_dom"/>
</dbReference>
<feature type="transmembrane region" description="Helical" evidence="6">
    <location>
        <begin position="244"/>
        <end position="263"/>
    </location>
</feature>
<accession>A0A1M7J2P4</accession>
<evidence type="ECO:0000313" key="8">
    <source>
        <dbReference type="EMBL" id="SHM47251.1"/>
    </source>
</evidence>
<protein>
    <submittedName>
        <fullName evidence="8">EamA domain-containing membrane protein RarD</fullName>
    </submittedName>
</protein>
<feature type="transmembrane region" description="Helical" evidence="6">
    <location>
        <begin position="213"/>
        <end position="232"/>
    </location>
</feature>
<dbReference type="GO" id="GO:0016020">
    <property type="term" value="C:membrane"/>
    <property type="evidence" value="ECO:0007669"/>
    <property type="project" value="UniProtKB-SubCell"/>
</dbReference>
<feature type="transmembrane region" description="Helical" evidence="6">
    <location>
        <begin position="269"/>
        <end position="287"/>
    </location>
</feature>
<feature type="transmembrane region" description="Helical" evidence="6">
    <location>
        <begin position="187"/>
        <end position="207"/>
    </location>
</feature>
<feature type="transmembrane region" description="Helical" evidence="6">
    <location>
        <begin position="123"/>
        <end position="143"/>
    </location>
</feature>
<evidence type="ECO:0000256" key="5">
    <source>
        <dbReference type="ARBA" id="ARBA00023136"/>
    </source>
</evidence>
<keyword evidence="5 6" id="KW-0472">Membrane</keyword>
<evidence type="ECO:0000259" key="7">
    <source>
        <dbReference type="Pfam" id="PF00892"/>
    </source>
</evidence>
<organism evidence="8 9">
    <name type="scientific">Paracoccus solventivorans</name>
    <dbReference type="NCBI Taxonomy" id="53463"/>
    <lineage>
        <taxon>Bacteria</taxon>
        <taxon>Pseudomonadati</taxon>
        <taxon>Pseudomonadota</taxon>
        <taxon>Alphaproteobacteria</taxon>
        <taxon>Rhodobacterales</taxon>
        <taxon>Paracoccaceae</taxon>
        <taxon>Paracoccus</taxon>
    </lineage>
</organism>
<evidence type="ECO:0000256" key="1">
    <source>
        <dbReference type="ARBA" id="ARBA00004141"/>
    </source>
</evidence>
<feature type="transmembrane region" description="Helical" evidence="6">
    <location>
        <begin position="155"/>
        <end position="175"/>
    </location>
</feature>
<feature type="transmembrane region" description="Helical" evidence="6">
    <location>
        <begin position="76"/>
        <end position="94"/>
    </location>
</feature>
<gene>
    <name evidence="8" type="ORF">SAMN05444389_11071</name>
</gene>
<comment type="subcellular location">
    <subcellularLocation>
        <location evidence="1">Membrane</location>
        <topology evidence="1">Multi-pass membrane protein</topology>
    </subcellularLocation>
</comment>
<name>A0A1M7J2P4_9RHOB</name>
<keyword evidence="9" id="KW-1185">Reference proteome</keyword>
<evidence type="ECO:0000256" key="3">
    <source>
        <dbReference type="ARBA" id="ARBA00022692"/>
    </source>
</evidence>
<evidence type="ECO:0000256" key="4">
    <source>
        <dbReference type="ARBA" id="ARBA00022989"/>
    </source>
</evidence>
<dbReference type="InterPro" id="IPR037185">
    <property type="entry name" value="EmrE-like"/>
</dbReference>
<dbReference type="PANTHER" id="PTHR22911:SF6">
    <property type="entry name" value="SOLUTE CARRIER FAMILY 35 MEMBER G1"/>
    <property type="match status" value="1"/>
</dbReference>